<keyword evidence="3" id="KW-1185">Reference proteome</keyword>
<dbReference type="EMBL" id="GL452135">
    <property type="protein sequence ID" value="EFN77824.1"/>
    <property type="molecule type" value="Genomic_DNA"/>
</dbReference>
<dbReference type="InParanoid" id="E2C2G8"/>
<sequence length="1404" mass="157510">MTCRFSPTGKLSQRRQARPRAQRESKHEGRENGDFIAFVRIVKVHCAESRAHRFEMEGLTDDKETTTEEVSALSSSRSSSTDSEDDTIRLCLYGEVETARLYIEPDILYFGDLLVGQTSQRVLRLTNLSAVAPIYLEYVPNAAAHCCPKSLRLRSKSSIEVLVRVRGKESVQSSFKLHFDVKADSYNSTASRRCVEKIKIGRYTVECTVNIIFKSKQGFLSERNLPIKATDDDEEIMKRILCMPKRKYDDYSALAGRFIYCMKKSTLEKSICTSKAAVLIPLSPLQIYNIYIHPTLFAFGMVAPNSLNYRELVARNTNNIPVMIRLTSSSSDCIHFPDGDLMILPPDSTMTKLVEYRAKDIGKFNGCIGYVINNNHLFDLNVTACVVPKQLHIDKKEIELGKEWSSEEAYRPLASIIRVTNKLGARTSFKWEVPSASGFYIAPTSGAVRGNATLHVYAHYTADYARANYVQAIIKCESGSCVSLRLGVPRFAPKVEFLNDHANLGEIPLNLPSKVTAVLRNFDINDAVYEVDSASLAHGCDVNPPQGKIPARGIAVLKVQLTFDVCCSFTSAIAVTIQGSARLTYRVHGKVSFPRLRVLPERIEMKRVSADACQTHRITAANVGTTILGVQFFLKGYPEFRVSRSANSKNSDVGTESIIIAPGECQSLYLHFQPVDLASYSFYLPMVVNKLLGPVSMLNVRSVRPSEYMKSREIRYANLPDFIIATPLPDKLATVTVDCTLSEELCIANRVMPRRTVLLLNIEEFSQFDCPFGIEWSRGAEVRRTSDSIECTLYPGDCVYFVLEFKPRKRGSFSVEAPIHVHGELDSGVFNKLRLDGEFPASTIDVEPTEVYLTPVPLGMTIERGFAIRAGHFDNSTSIGVRSSSTSRCSGDYKDGLVRVDFPSGSTVPPHSYVVLEGVVTFRSDQPVSLRSTFELRDDDASSVCFLTVHAAADNNLLTIYAYQMRSFPFDDTYATTEHLEKRVSAYSVTPSNSGMGEIDQARPSRSSLGKLINSKFLPSQNGETKSINDEMANRNVQAGKKETTVDNEQKMLFRERDFASSIDFEEKTRGHLATSHLDYFPDDRDSSRQSLPEDDAERVGYVLRLYDKMLDFLLSHGAHLAHISARFLLNYDDYLIDADVAQNDTLHNAICLVAAWRQIRLGFIIAPMQLVQPNRVQMLILLAHLFQTLPTYMPNAKIKLSCPLSQTANKQISVSNPTDNAVSYLLSFVNNTDRFFSVLNPMSVLRLNMHDNGQVQIQFHAKKMRKCRAYLLFCGRAIGPYFGGNQCIVLEGQINNIGVMNEYTVRSKLYEVVETSLRIKVPYRNAAEYDIWMADERPNHPYLLLLSDTHIGLRLIRWLMRDDTDSAALEFAHIFDSAVTYKIAISDKASPLIAPEYFTIQGQ</sequence>
<dbReference type="GO" id="GO:0060271">
    <property type="term" value="P:cilium assembly"/>
    <property type="evidence" value="ECO:0007669"/>
    <property type="project" value="TreeGrafter"/>
</dbReference>
<dbReference type="OMA" id="DIFRREY"/>
<name>E2C2G8_HARSA</name>
<evidence type="ECO:0000313" key="2">
    <source>
        <dbReference type="EMBL" id="EFN77824.1"/>
    </source>
</evidence>
<feature type="compositionally biased region" description="Basic and acidic residues" evidence="1">
    <location>
        <begin position="57"/>
        <end position="66"/>
    </location>
</feature>
<organism evidence="3">
    <name type="scientific">Harpegnathos saltator</name>
    <name type="common">Jerdon's jumping ant</name>
    <dbReference type="NCBI Taxonomy" id="610380"/>
    <lineage>
        <taxon>Eukaryota</taxon>
        <taxon>Metazoa</taxon>
        <taxon>Ecdysozoa</taxon>
        <taxon>Arthropoda</taxon>
        <taxon>Hexapoda</taxon>
        <taxon>Insecta</taxon>
        <taxon>Pterygota</taxon>
        <taxon>Neoptera</taxon>
        <taxon>Endopterygota</taxon>
        <taxon>Hymenoptera</taxon>
        <taxon>Apocrita</taxon>
        <taxon>Aculeata</taxon>
        <taxon>Formicoidea</taxon>
        <taxon>Formicidae</taxon>
        <taxon>Ponerinae</taxon>
        <taxon>Ponerini</taxon>
        <taxon>Harpegnathos</taxon>
    </lineage>
</organism>
<evidence type="ECO:0000313" key="3">
    <source>
        <dbReference type="Proteomes" id="UP000008237"/>
    </source>
</evidence>
<accession>E2C2G8</accession>
<evidence type="ECO:0000256" key="1">
    <source>
        <dbReference type="SAM" id="MobiDB-lite"/>
    </source>
</evidence>
<feature type="compositionally biased region" description="Low complexity" evidence="1">
    <location>
        <begin position="68"/>
        <end position="81"/>
    </location>
</feature>
<reference evidence="2 3" key="1">
    <citation type="journal article" date="2010" name="Science">
        <title>Genomic comparison of the ants Camponotus floridanus and Harpegnathos saltator.</title>
        <authorList>
            <person name="Bonasio R."/>
            <person name="Zhang G."/>
            <person name="Ye C."/>
            <person name="Mutti N.S."/>
            <person name="Fang X."/>
            <person name="Qin N."/>
            <person name="Donahue G."/>
            <person name="Yang P."/>
            <person name="Li Q."/>
            <person name="Li C."/>
            <person name="Zhang P."/>
            <person name="Huang Z."/>
            <person name="Berger S.L."/>
            <person name="Reinberg D."/>
            <person name="Wang J."/>
            <person name="Liebig J."/>
        </authorList>
    </citation>
    <scope>NUCLEOTIDE SEQUENCE [LARGE SCALE GENOMIC DNA]</scope>
    <source>
        <strain evidence="2 3">R22 G/1</strain>
    </source>
</reference>
<dbReference type="InterPro" id="IPR013783">
    <property type="entry name" value="Ig-like_fold"/>
</dbReference>
<proteinExistence type="predicted"/>
<dbReference type="PANTHER" id="PTHR45912:SF3">
    <property type="entry name" value="CILIA- AND FLAGELLA-ASSOCIATED PROTEIN 47"/>
    <property type="match status" value="1"/>
</dbReference>
<dbReference type="STRING" id="610380.E2C2G8"/>
<dbReference type="PANTHER" id="PTHR45912">
    <property type="entry name" value="CILIA- AND FLAGELLA-ASSOCIATED PROTEIN 47"/>
    <property type="match status" value="1"/>
</dbReference>
<dbReference type="Proteomes" id="UP000008237">
    <property type="component" value="Unassembled WGS sequence"/>
</dbReference>
<gene>
    <name evidence="2" type="ORF">EAI_11730</name>
</gene>
<feature type="region of interest" description="Disordered" evidence="1">
    <location>
        <begin position="57"/>
        <end position="83"/>
    </location>
</feature>
<protein>
    <submittedName>
        <fullName evidence="2">Uncharacterized protein CXorf22</fullName>
    </submittedName>
</protein>
<feature type="region of interest" description="Disordered" evidence="1">
    <location>
        <begin position="1"/>
        <end position="29"/>
    </location>
</feature>
<dbReference type="OrthoDB" id="6147874at2759"/>
<dbReference type="Gene3D" id="2.60.40.10">
    <property type="entry name" value="Immunoglobulins"/>
    <property type="match status" value="1"/>
</dbReference>
<dbReference type="GO" id="GO:0005929">
    <property type="term" value="C:cilium"/>
    <property type="evidence" value="ECO:0007669"/>
    <property type="project" value="TreeGrafter"/>
</dbReference>